<evidence type="ECO:0000313" key="1">
    <source>
        <dbReference type="EMBL" id="GAA5797391.1"/>
    </source>
</evidence>
<dbReference type="EMBL" id="BAABUJ010000008">
    <property type="protein sequence ID" value="GAA5797391.1"/>
    <property type="molecule type" value="Genomic_DNA"/>
</dbReference>
<keyword evidence="2" id="KW-1185">Reference proteome</keyword>
<sequence length="118" mass="13439">MYSNDELEKCDWISFRREEFTEEPAYAKYTPERNNVVVVGKGISNNCIPSNTYSSLKKELRSVIPGRNFSDATQEFLDGFTSLTSIADMQKYLYFVSAPADSNDTSDMVFLPKLLQIV</sequence>
<comment type="caution">
    <text evidence="1">The sequence shown here is derived from an EMBL/GenBank/DDBJ whole genome shotgun (WGS) entry which is preliminary data.</text>
</comment>
<proteinExistence type="predicted"/>
<reference evidence="1 2" key="1">
    <citation type="submission" date="2024-04" db="EMBL/GenBank/DDBJ databases">
        <title>genome sequences of Mucor flavus KT1a and Helicostylum pulchrum KT1b strains isolation_sourced from the surface of a dry-aged beef.</title>
        <authorList>
            <person name="Toyotome T."/>
            <person name="Hosono M."/>
            <person name="Torimaru M."/>
            <person name="Fukuda K."/>
            <person name="Mikami N."/>
        </authorList>
    </citation>
    <scope>NUCLEOTIDE SEQUENCE [LARGE SCALE GENOMIC DNA]</scope>
    <source>
        <strain evidence="1 2">KT1b</strain>
    </source>
</reference>
<accession>A0ABP9XRG6</accession>
<evidence type="ECO:0000313" key="2">
    <source>
        <dbReference type="Proteomes" id="UP001476247"/>
    </source>
</evidence>
<protein>
    <submittedName>
        <fullName evidence="1">Uncharacterized protein</fullName>
    </submittedName>
</protein>
<name>A0ABP9XRG6_9FUNG</name>
<organism evidence="1 2">
    <name type="scientific">Helicostylum pulchrum</name>
    <dbReference type="NCBI Taxonomy" id="562976"/>
    <lineage>
        <taxon>Eukaryota</taxon>
        <taxon>Fungi</taxon>
        <taxon>Fungi incertae sedis</taxon>
        <taxon>Mucoromycota</taxon>
        <taxon>Mucoromycotina</taxon>
        <taxon>Mucoromycetes</taxon>
        <taxon>Mucorales</taxon>
        <taxon>Mucorineae</taxon>
        <taxon>Mucoraceae</taxon>
        <taxon>Helicostylum</taxon>
    </lineage>
</organism>
<gene>
    <name evidence="1" type="ORF">HPULCUR_002775</name>
</gene>
<dbReference type="Proteomes" id="UP001476247">
    <property type="component" value="Unassembled WGS sequence"/>
</dbReference>